<keyword evidence="5" id="KW-0964">Secreted</keyword>
<accession>A0A319AND3</accession>
<dbReference type="InterPro" id="IPR049326">
    <property type="entry name" value="Rhodopsin_dom_fungi"/>
</dbReference>
<evidence type="ECO:0000256" key="8">
    <source>
        <dbReference type="ARBA" id="ARBA00022729"/>
    </source>
</evidence>
<keyword evidence="18" id="KW-1185">Reference proteome</keyword>
<feature type="disulfide bond" evidence="14">
    <location>
        <begin position="39"/>
        <end position="72"/>
    </location>
</feature>
<evidence type="ECO:0000256" key="6">
    <source>
        <dbReference type="ARBA" id="ARBA00022622"/>
    </source>
</evidence>
<dbReference type="OrthoDB" id="2496787at2759"/>
<dbReference type="Proteomes" id="UP000248349">
    <property type="component" value="Unassembled WGS sequence"/>
</dbReference>
<dbReference type="GO" id="GO:0098552">
    <property type="term" value="C:side of membrane"/>
    <property type="evidence" value="ECO:0007669"/>
    <property type="project" value="UniProtKB-KW"/>
</dbReference>
<feature type="transmembrane region" description="Helical" evidence="15">
    <location>
        <begin position="85"/>
        <end position="102"/>
    </location>
</feature>
<keyword evidence="9 15" id="KW-1133">Transmembrane helix</keyword>
<evidence type="ECO:0000256" key="3">
    <source>
        <dbReference type="ARBA" id="ARBA00004613"/>
    </source>
</evidence>
<feature type="transmembrane region" description="Helical" evidence="15">
    <location>
        <begin position="276"/>
        <end position="296"/>
    </location>
</feature>
<dbReference type="PANTHER" id="PTHR33048">
    <property type="entry name" value="PTH11-LIKE INTEGRAL MEMBRANE PROTEIN (AFU_ORTHOLOGUE AFUA_5G11245)"/>
    <property type="match status" value="1"/>
</dbReference>
<dbReference type="RefSeq" id="XP_025434054.1">
    <property type="nucleotide sequence ID" value="XM_025574308.1"/>
</dbReference>
<dbReference type="InterPro" id="IPR052337">
    <property type="entry name" value="SAT4-like"/>
</dbReference>
<evidence type="ECO:0000256" key="11">
    <source>
        <dbReference type="ARBA" id="ARBA00023157"/>
    </source>
</evidence>
<protein>
    <recommendedName>
        <fullName evidence="16">CFEM domain-containing protein</fullName>
    </recommendedName>
</protein>
<evidence type="ECO:0000256" key="13">
    <source>
        <dbReference type="ARBA" id="ARBA00038359"/>
    </source>
</evidence>
<dbReference type="AlphaFoldDB" id="A0A319AND3"/>
<dbReference type="PROSITE" id="PS52012">
    <property type="entry name" value="CFEM"/>
    <property type="match status" value="1"/>
</dbReference>
<dbReference type="EMBL" id="KZ821222">
    <property type="protein sequence ID" value="PYH48072.1"/>
    <property type="molecule type" value="Genomic_DNA"/>
</dbReference>
<evidence type="ECO:0000256" key="2">
    <source>
        <dbReference type="ARBA" id="ARBA00004589"/>
    </source>
</evidence>
<evidence type="ECO:0000256" key="12">
    <source>
        <dbReference type="ARBA" id="ARBA00023288"/>
    </source>
</evidence>
<keyword evidence="7 15" id="KW-0812">Transmembrane</keyword>
<feature type="domain" description="CFEM" evidence="16">
    <location>
        <begin position="1"/>
        <end position="98"/>
    </location>
</feature>
<keyword evidence="10 15" id="KW-0472">Membrane</keyword>
<organism evidence="17 18">
    <name type="scientific">Aspergillus saccharolyticus JOP 1030-1</name>
    <dbReference type="NCBI Taxonomy" id="1450539"/>
    <lineage>
        <taxon>Eukaryota</taxon>
        <taxon>Fungi</taxon>
        <taxon>Dikarya</taxon>
        <taxon>Ascomycota</taxon>
        <taxon>Pezizomycotina</taxon>
        <taxon>Eurotiomycetes</taxon>
        <taxon>Eurotiomycetidae</taxon>
        <taxon>Eurotiales</taxon>
        <taxon>Aspergillaceae</taxon>
        <taxon>Aspergillus</taxon>
        <taxon>Aspergillus subgen. Circumdati</taxon>
    </lineage>
</organism>
<feature type="disulfide bond" evidence="14">
    <location>
        <begin position="20"/>
        <end position="51"/>
    </location>
</feature>
<keyword evidence="14" id="KW-0479">Metal-binding</keyword>
<feature type="transmembrane region" description="Helical" evidence="15">
    <location>
        <begin position="243"/>
        <end position="264"/>
    </location>
</feature>
<dbReference type="PANTHER" id="PTHR33048:SF143">
    <property type="entry name" value="EXTRACELLULAR MEMBRANE PROTEIN CFEM DOMAIN-CONTAINING PROTEIN-RELATED"/>
    <property type="match status" value="1"/>
</dbReference>
<comment type="similarity">
    <text evidence="4">Belongs to the RBT5 family.</text>
</comment>
<evidence type="ECO:0000256" key="14">
    <source>
        <dbReference type="PROSITE-ProRule" id="PRU01356"/>
    </source>
</evidence>
<dbReference type="Pfam" id="PF05730">
    <property type="entry name" value="CFEM"/>
    <property type="match status" value="1"/>
</dbReference>
<keyword evidence="14" id="KW-0349">Heme</keyword>
<feature type="transmembrane region" description="Helical" evidence="15">
    <location>
        <begin position="195"/>
        <end position="223"/>
    </location>
</feature>
<keyword evidence="14" id="KW-0408">Iron</keyword>
<evidence type="ECO:0000256" key="9">
    <source>
        <dbReference type="ARBA" id="ARBA00022989"/>
    </source>
</evidence>
<dbReference type="GO" id="GO:0005576">
    <property type="term" value="C:extracellular region"/>
    <property type="evidence" value="ECO:0007669"/>
    <property type="project" value="UniProtKB-SubCell"/>
</dbReference>
<evidence type="ECO:0000313" key="17">
    <source>
        <dbReference type="EMBL" id="PYH48072.1"/>
    </source>
</evidence>
<proteinExistence type="inferred from homology"/>
<evidence type="ECO:0000256" key="15">
    <source>
        <dbReference type="SAM" id="Phobius"/>
    </source>
</evidence>
<feature type="transmembrane region" description="Helical" evidence="15">
    <location>
        <begin position="114"/>
        <end position="134"/>
    </location>
</feature>
<feature type="transmembrane region" description="Helical" evidence="15">
    <location>
        <begin position="159"/>
        <end position="183"/>
    </location>
</feature>
<keyword evidence="8" id="KW-0732">Signal</keyword>
<name>A0A319AND3_9EURO</name>
<gene>
    <name evidence="17" type="ORF">BP01DRAFT_353945</name>
</gene>
<evidence type="ECO:0000256" key="7">
    <source>
        <dbReference type="ARBA" id="ARBA00022692"/>
    </source>
</evidence>
<evidence type="ECO:0000256" key="10">
    <source>
        <dbReference type="ARBA" id="ARBA00023136"/>
    </source>
</evidence>
<keyword evidence="6" id="KW-0325">Glycoprotein</keyword>
<keyword evidence="12" id="KW-0449">Lipoprotein</keyword>
<dbReference type="InterPro" id="IPR008427">
    <property type="entry name" value="Extracellular_membr_CFEM_dom"/>
</dbReference>
<keyword evidence="11 14" id="KW-1015">Disulfide bond</keyword>
<keyword evidence="6" id="KW-0336">GPI-anchor</keyword>
<feature type="binding site" description="axial binding residue" evidence="14">
    <location>
        <position position="34"/>
    </location>
    <ligand>
        <name>heme</name>
        <dbReference type="ChEBI" id="CHEBI:30413"/>
    </ligand>
    <ligandPart>
        <name>Fe</name>
        <dbReference type="ChEBI" id="CHEBI:18248"/>
    </ligandPart>
</feature>
<dbReference type="GeneID" id="37075536"/>
<evidence type="ECO:0000256" key="1">
    <source>
        <dbReference type="ARBA" id="ARBA00004141"/>
    </source>
</evidence>
<comment type="subcellular location">
    <subcellularLocation>
        <location evidence="2">Membrane</location>
        <topology evidence="2">Lipid-anchor</topology>
        <topology evidence="2">GPI-anchor</topology>
    </subcellularLocation>
    <subcellularLocation>
        <location evidence="1">Membrane</location>
        <topology evidence="1">Multi-pass membrane protein</topology>
    </subcellularLocation>
    <subcellularLocation>
        <location evidence="3">Secreted</location>
    </subcellularLocation>
</comment>
<evidence type="ECO:0000256" key="5">
    <source>
        <dbReference type="ARBA" id="ARBA00022525"/>
    </source>
</evidence>
<evidence type="ECO:0000256" key="4">
    <source>
        <dbReference type="ARBA" id="ARBA00010031"/>
    </source>
</evidence>
<sequence length="389" mass="42799">MNSTLLPEFLSDLPACAAQCFETAMNASSCATSDRWCICTGESLLESAIGCYSLSCPPKESLSSTNYTRAACGIHEESKASLTPALAGSLGMLALIMTCLRVSQRTMMKHSFGWDDGLIVMAMGCAAILNLMAFPMQKHGLGTNIWTIPFEDITTQLKLLLIAEIFYMPAEALTQLSFLAFYLRIFPPGHFCYIVYALAAISVCFGISNTLIMIFQCLPVSYFWNSWSGEATGSCINISTYSWYRAAMQIAMDLSIIALPIYPLSKLALSRRKKTLVLLMFCTGFLITVVSCLRLQSLIRFSKSANISMDNNPAIYWSMVECDVAIVCACMPCLPALLKPLLPACFGSRYYATTDEQTPPVKLERIRRKDEFSVLSTAVSEDALMASRG</sequence>
<reference evidence="17 18" key="1">
    <citation type="submission" date="2016-12" db="EMBL/GenBank/DDBJ databases">
        <title>The genomes of Aspergillus section Nigri reveals drivers in fungal speciation.</title>
        <authorList>
            <consortium name="DOE Joint Genome Institute"/>
            <person name="Vesth T.C."/>
            <person name="Nybo J."/>
            <person name="Theobald S."/>
            <person name="Brandl J."/>
            <person name="Frisvad J.C."/>
            <person name="Nielsen K.F."/>
            <person name="Lyhne E.K."/>
            <person name="Kogle M.E."/>
            <person name="Kuo A."/>
            <person name="Riley R."/>
            <person name="Clum A."/>
            <person name="Nolan M."/>
            <person name="Lipzen A."/>
            <person name="Salamov A."/>
            <person name="Henrissat B."/>
            <person name="Wiebenga A."/>
            <person name="De Vries R.P."/>
            <person name="Grigoriev I.V."/>
            <person name="Mortensen U.H."/>
            <person name="Andersen M.R."/>
            <person name="Baker S.E."/>
        </authorList>
    </citation>
    <scope>NUCLEOTIDE SEQUENCE [LARGE SCALE GENOMIC DNA]</scope>
    <source>
        <strain evidence="17 18">JOP 1030-1</strain>
    </source>
</reference>
<feature type="disulfide bond" evidence="14">
    <location>
        <begin position="30"/>
        <end position="37"/>
    </location>
</feature>
<comment type="similarity">
    <text evidence="13">Belongs to the SAT4 family.</text>
</comment>
<dbReference type="GO" id="GO:0046872">
    <property type="term" value="F:metal ion binding"/>
    <property type="evidence" value="ECO:0007669"/>
    <property type="project" value="UniProtKB-UniRule"/>
</dbReference>
<feature type="disulfide bond" evidence="14">
    <location>
        <begin position="16"/>
        <end position="56"/>
    </location>
</feature>
<dbReference type="Pfam" id="PF20684">
    <property type="entry name" value="Fung_rhodopsin"/>
    <property type="match status" value="1"/>
</dbReference>
<evidence type="ECO:0000313" key="18">
    <source>
        <dbReference type="Proteomes" id="UP000248349"/>
    </source>
</evidence>
<evidence type="ECO:0000259" key="16">
    <source>
        <dbReference type="PROSITE" id="PS52012"/>
    </source>
</evidence>